<dbReference type="PROSITE" id="PS51686">
    <property type="entry name" value="SAM_MT_RSMB_NOP"/>
    <property type="match status" value="1"/>
</dbReference>
<dbReference type="Pfam" id="PF13636">
    <property type="entry name" value="Methyltranf_PUA"/>
    <property type="match status" value="1"/>
</dbReference>
<dbReference type="Gene3D" id="3.30.70.1170">
    <property type="entry name" value="Sun protein, domain 3"/>
    <property type="match status" value="1"/>
</dbReference>
<dbReference type="OrthoDB" id="9810297at2"/>
<evidence type="ECO:0000256" key="5">
    <source>
        <dbReference type="ARBA" id="ARBA00022884"/>
    </source>
</evidence>
<proteinExistence type="inferred from homology"/>
<dbReference type="InterPro" id="IPR001678">
    <property type="entry name" value="MeTrfase_RsmB-F_NOP2_dom"/>
</dbReference>
<keyword evidence="1" id="KW-0963">Cytoplasm</keyword>
<dbReference type="SUPFAM" id="SSF53335">
    <property type="entry name" value="S-adenosyl-L-methionine-dependent methyltransferases"/>
    <property type="match status" value="1"/>
</dbReference>
<evidence type="ECO:0000259" key="7">
    <source>
        <dbReference type="PROSITE" id="PS51686"/>
    </source>
</evidence>
<dbReference type="InterPro" id="IPR031341">
    <property type="entry name" value="Methyltr_RsmF_N"/>
</dbReference>
<feature type="active site" description="Nucleophile" evidence="6">
    <location>
        <position position="236"/>
    </location>
</feature>
<protein>
    <recommendedName>
        <fullName evidence="7">SAM-dependent MTase RsmB/NOP-type domain-containing protein</fullName>
    </recommendedName>
</protein>
<dbReference type="InterPro" id="IPR029063">
    <property type="entry name" value="SAM-dependent_MTases_sf"/>
</dbReference>
<dbReference type="Pfam" id="PF17126">
    <property type="entry name" value="RsmF_methylt_CI"/>
    <property type="match status" value="1"/>
</dbReference>
<evidence type="ECO:0000256" key="6">
    <source>
        <dbReference type="PROSITE-ProRule" id="PRU01023"/>
    </source>
</evidence>
<dbReference type="Gene3D" id="3.40.50.150">
    <property type="entry name" value="Vaccinia Virus protein VP39"/>
    <property type="match status" value="1"/>
</dbReference>
<feature type="binding site" evidence="6">
    <location>
        <position position="138"/>
    </location>
    <ligand>
        <name>S-adenosyl-L-methionine</name>
        <dbReference type="ChEBI" id="CHEBI:59789"/>
    </ligand>
</feature>
<comment type="similarity">
    <text evidence="6">Belongs to the class I-like SAM-binding methyltransferase superfamily. RsmB/NOP family.</text>
</comment>
<dbReference type="GO" id="GO:0008173">
    <property type="term" value="F:RNA methyltransferase activity"/>
    <property type="evidence" value="ECO:0007669"/>
    <property type="project" value="InterPro"/>
</dbReference>
<dbReference type="InterPro" id="IPR023267">
    <property type="entry name" value="RCMT"/>
</dbReference>
<dbReference type="Gene3D" id="2.30.130.60">
    <property type="match status" value="1"/>
</dbReference>
<evidence type="ECO:0000256" key="1">
    <source>
        <dbReference type="ARBA" id="ARBA00022490"/>
    </source>
</evidence>
<dbReference type="Pfam" id="PF17125">
    <property type="entry name" value="Methyltr_RsmF_N"/>
    <property type="match status" value="1"/>
</dbReference>
<keyword evidence="5 6" id="KW-0694">RNA-binding</keyword>
<dbReference type="EMBL" id="CP043028">
    <property type="protein sequence ID" value="QFJ55968.1"/>
    <property type="molecule type" value="Genomic_DNA"/>
</dbReference>
<reference evidence="9" key="1">
    <citation type="submission" date="2019-08" db="EMBL/GenBank/DDBJ databases">
        <title>Complete Genome Sequence of the Polysaccharide-Degrading Rumen Bacterium Pseudobutyrivibrio xylanivorans MA3014.</title>
        <authorList>
            <person name="Palevich N."/>
            <person name="Maclean P.H."/>
            <person name="Kelly W.J."/>
            <person name="Leahy S.C."/>
            <person name="Rakonjac J."/>
            <person name="Attwood G.T."/>
        </authorList>
    </citation>
    <scope>NUCLEOTIDE SEQUENCE [LARGE SCALE GENOMIC DNA]</scope>
    <source>
        <strain evidence="9">MA3014</strain>
    </source>
</reference>
<dbReference type="Pfam" id="PF01189">
    <property type="entry name" value="Methyltr_RsmB-F"/>
    <property type="match status" value="1"/>
</dbReference>
<dbReference type="GO" id="GO:0001510">
    <property type="term" value="P:RNA methylation"/>
    <property type="evidence" value="ECO:0007669"/>
    <property type="project" value="InterPro"/>
</dbReference>
<dbReference type="Proteomes" id="UP000327030">
    <property type="component" value="Chromosome 1"/>
</dbReference>
<dbReference type="CDD" id="cd02440">
    <property type="entry name" value="AdoMet_MTases"/>
    <property type="match status" value="1"/>
</dbReference>
<dbReference type="PRINTS" id="PR02008">
    <property type="entry name" value="RCMTFAMILY"/>
</dbReference>
<gene>
    <name evidence="8" type="ORF">FXF36_14245</name>
</gene>
<dbReference type="PANTHER" id="PTHR22807:SF30">
    <property type="entry name" value="28S RRNA (CYTOSINE(4447)-C(5))-METHYLTRANSFERASE-RELATED"/>
    <property type="match status" value="1"/>
</dbReference>
<dbReference type="InterPro" id="IPR031340">
    <property type="entry name" value="RsmF_methylt_CI"/>
</dbReference>
<evidence type="ECO:0000256" key="4">
    <source>
        <dbReference type="ARBA" id="ARBA00022691"/>
    </source>
</evidence>
<evidence type="ECO:0000313" key="9">
    <source>
        <dbReference type="Proteomes" id="UP000327030"/>
    </source>
</evidence>
<evidence type="ECO:0000256" key="3">
    <source>
        <dbReference type="ARBA" id="ARBA00022679"/>
    </source>
</evidence>
<feature type="binding site" evidence="6">
    <location>
        <position position="183"/>
    </location>
    <ligand>
        <name>S-adenosyl-L-methionine</name>
        <dbReference type="ChEBI" id="CHEBI:59789"/>
    </ligand>
</feature>
<dbReference type="KEGG" id="pxv:FXF36_14245"/>
<keyword evidence="4 6" id="KW-0949">S-adenosyl-L-methionine</keyword>
<name>A0A5P6VUL9_PSEXY</name>
<dbReference type="InterPro" id="IPR049560">
    <property type="entry name" value="MeTrfase_RsmB-F_NOP2_cat"/>
</dbReference>
<keyword evidence="3 6" id="KW-0808">Transferase</keyword>
<dbReference type="CDD" id="cd21147">
    <property type="entry name" value="RsmF_methylt_CTD1"/>
    <property type="match status" value="1"/>
</dbReference>
<dbReference type="AlphaFoldDB" id="A0A5P6VUL9"/>
<dbReference type="PANTHER" id="PTHR22807">
    <property type="entry name" value="NOP2 YEAST -RELATED NOL1/NOP2/FMU SUN DOMAIN-CONTAINING"/>
    <property type="match status" value="1"/>
</dbReference>
<feature type="binding site" evidence="6">
    <location>
        <begin position="114"/>
        <end position="120"/>
    </location>
    <ligand>
        <name>S-adenosyl-L-methionine</name>
        <dbReference type="ChEBI" id="CHEBI:59789"/>
    </ligand>
</feature>
<dbReference type="InterPro" id="IPR027391">
    <property type="entry name" value="Nol1_Nop2_Fmu_2"/>
</dbReference>
<organism evidence="8 9">
    <name type="scientific">Pseudobutyrivibrio xylanivorans</name>
    <dbReference type="NCBI Taxonomy" id="185007"/>
    <lineage>
        <taxon>Bacteria</taxon>
        <taxon>Bacillati</taxon>
        <taxon>Bacillota</taxon>
        <taxon>Clostridia</taxon>
        <taxon>Lachnospirales</taxon>
        <taxon>Lachnospiraceae</taxon>
        <taxon>Pseudobutyrivibrio</taxon>
    </lineage>
</organism>
<dbReference type="GO" id="GO:0003723">
    <property type="term" value="F:RNA binding"/>
    <property type="evidence" value="ECO:0007669"/>
    <property type="project" value="UniProtKB-UniRule"/>
</dbReference>
<accession>A0A5P6VUL9</accession>
<evidence type="ECO:0000256" key="2">
    <source>
        <dbReference type="ARBA" id="ARBA00022603"/>
    </source>
</evidence>
<dbReference type="RefSeq" id="WP_151625229.1">
    <property type="nucleotide sequence ID" value="NZ_CP043028.1"/>
</dbReference>
<evidence type="ECO:0000313" key="8">
    <source>
        <dbReference type="EMBL" id="QFJ55968.1"/>
    </source>
</evidence>
<comment type="caution">
    <text evidence="6">Lacks conserved residue(s) required for the propagation of feature annotation.</text>
</comment>
<keyword evidence="2 6" id="KW-0489">Methyltransferase</keyword>
<feature type="domain" description="SAM-dependent MTase RsmB/NOP-type" evidence="7">
    <location>
        <begin position="26"/>
        <end position="307"/>
    </location>
</feature>
<sequence>MSDTSFLPIDFVNRMEQDLGPDFHAFLRSYEESKISALRFNPIKADENAVSNIKEMLTGQVEWSPNGYYYDDEASRPGIHPYHHAGVYYIQDASAQLPVEMLAPKPGDFCLDLCAAPGGKSTQIAGYLKGEGILVSNEPMKNRAKILSENVERLGIRNAIVTSEYPDKLADTFPEYFDRIMVDAPCSGEGMFRKNHDACDEWSLESVEMCAERQAGILDCAYEMLIPGGRLCYSTCTFAKLEDEEAVAAFIERHPDMKLIEERRLWPHQVKGEGHYAALLEKLDSDNRAEECRESRAEIKLKKINKKEIAEYLDFIKGFSLRRSCQLQLTDEVEKSGLLLNDLLYLLPPHCPDFTGLHVLRGGLFLGTLKKNRFEPSHALALALSKDEVTNTFNLDKDSPEVENYLKGQSIYGEVDDGWVLITVDGYSLGWGKAVRGQIKNHYPKGLRNMG</sequence>